<reference evidence="2 3" key="1">
    <citation type="submission" date="2016-11" db="EMBL/GenBank/DDBJ databases">
        <authorList>
            <person name="Jaros S."/>
            <person name="Januszkiewicz K."/>
            <person name="Wedrychowicz H."/>
        </authorList>
    </citation>
    <scope>NUCLEOTIDE SEQUENCE [LARGE SCALE GENOMIC DNA]</scope>
    <source>
        <strain evidence="2">NCIMB 2154T</strain>
    </source>
</reference>
<name>A0A2H1E8Z7_9FLAO</name>
<keyword evidence="1" id="KW-1133">Transmembrane helix</keyword>
<dbReference type="Pfam" id="PF15418">
    <property type="entry name" value="DUF4625"/>
    <property type="match status" value="1"/>
</dbReference>
<keyword evidence="1" id="KW-0812">Transmembrane</keyword>
<gene>
    <name evidence="2" type="ORF">MARIT_1012</name>
</gene>
<evidence type="ECO:0000256" key="1">
    <source>
        <dbReference type="SAM" id="Phobius"/>
    </source>
</evidence>
<dbReference type="InterPro" id="IPR027829">
    <property type="entry name" value="DUF4625"/>
</dbReference>
<organism evidence="2 3">
    <name type="scientific">Tenacibaculum maritimum NCIMB 2154</name>
    <dbReference type="NCBI Taxonomy" id="1349785"/>
    <lineage>
        <taxon>Bacteria</taxon>
        <taxon>Pseudomonadati</taxon>
        <taxon>Bacteroidota</taxon>
        <taxon>Flavobacteriia</taxon>
        <taxon>Flavobacteriales</taxon>
        <taxon>Flavobacteriaceae</taxon>
        <taxon>Tenacibaculum</taxon>
    </lineage>
</organism>
<dbReference type="AlphaFoldDB" id="A0A2H1E8Z7"/>
<evidence type="ECO:0000313" key="3">
    <source>
        <dbReference type="Proteomes" id="UP000231564"/>
    </source>
</evidence>
<dbReference type="KEGG" id="tmar:MARIT_1012"/>
<protein>
    <submittedName>
        <fullName evidence="2">Uncharacterized protein</fullName>
    </submittedName>
</protein>
<sequence length="169" mass="19268">MLVINYSQRYKLIKSYIMKNIKRITIGFLSMVILIVSLLVLTGCSNEEDHITATKIEIKKLEYGGENGNAKELAAGEDLHIDAEIYAEATIYSVTVEMHAAKETTANWKFEKEFKGEKYTLKKNIDFHEHIEISKEAKEGAYHFHIAVKDALGNVKRKEGEFLIVEKSN</sequence>
<proteinExistence type="predicted"/>
<accession>A0A2H1E8Z7</accession>
<keyword evidence="1" id="KW-0472">Membrane</keyword>
<dbReference type="Proteomes" id="UP000231564">
    <property type="component" value="Chromosome MARIT"/>
</dbReference>
<dbReference type="EMBL" id="LT634361">
    <property type="protein sequence ID" value="SFZ81242.1"/>
    <property type="molecule type" value="Genomic_DNA"/>
</dbReference>
<evidence type="ECO:0000313" key="2">
    <source>
        <dbReference type="EMBL" id="SFZ81242.1"/>
    </source>
</evidence>
<keyword evidence="3" id="KW-1185">Reference proteome</keyword>
<dbReference type="STRING" id="1349785.GCA_000509405_01972"/>
<feature type="transmembrane region" description="Helical" evidence="1">
    <location>
        <begin position="21"/>
        <end position="41"/>
    </location>
</feature>